<dbReference type="OMA" id="HASHWPA"/>
<dbReference type="Pfam" id="PF12814">
    <property type="entry name" value="Mcp5_PH"/>
    <property type="match status" value="1"/>
</dbReference>
<feature type="compositionally biased region" description="Low complexity" evidence="1">
    <location>
        <begin position="96"/>
        <end position="109"/>
    </location>
</feature>
<feature type="domain" description="Pleckstrin homology" evidence="2">
    <location>
        <begin position="392"/>
        <end position="497"/>
    </location>
</feature>
<dbReference type="Proteomes" id="UP000051952">
    <property type="component" value="Unassembled WGS sequence"/>
</dbReference>
<dbReference type="GO" id="GO:0005543">
    <property type="term" value="F:phospholipid binding"/>
    <property type="evidence" value="ECO:0007669"/>
    <property type="project" value="InterPro"/>
</dbReference>
<gene>
    <name evidence="3" type="ORF">BSAL_52630</name>
</gene>
<dbReference type="InterPro" id="IPR024774">
    <property type="entry name" value="PH_dom-Mcp5-type"/>
</dbReference>
<dbReference type="SUPFAM" id="SSF50729">
    <property type="entry name" value="PH domain-like"/>
    <property type="match status" value="1"/>
</dbReference>
<feature type="region of interest" description="Disordered" evidence="1">
    <location>
        <begin position="268"/>
        <end position="321"/>
    </location>
</feature>
<protein>
    <recommendedName>
        <fullName evidence="2">Pleckstrin homology domain-containing protein</fullName>
    </recommendedName>
</protein>
<reference evidence="4" key="1">
    <citation type="submission" date="2015-09" db="EMBL/GenBank/DDBJ databases">
        <authorList>
            <consortium name="Pathogen Informatics"/>
        </authorList>
    </citation>
    <scope>NUCLEOTIDE SEQUENCE [LARGE SCALE GENOMIC DNA]</scope>
    <source>
        <strain evidence="4">Lake Konstanz</strain>
    </source>
</reference>
<feature type="region of interest" description="Disordered" evidence="1">
    <location>
        <begin position="33"/>
        <end position="147"/>
    </location>
</feature>
<evidence type="ECO:0000259" key="2">
    <source>
        <dbReference type="Pfam" id="PF12814"/>
    </source>
</evidence>
<feature type="compositionally biased region" description="Pro residues" evidence="1">
    <location>
        <begin position="114"/>
        <end position="141"/>
    </location>
</feature>
<evidence type="ECO:0000256" key="1">
    <source>
        <dbReference type="SAM" id="MobiDB-lite"/>
    </source>
</evidence>
<accession>A0A0S4ILC3</accession>
<feature type="compositionally biased region" description="Basic and acidic residues" evidence="1">
    <location>
        <begin position="305"/>
        <end position="316"/>
    </location>
</feature>
<sequence>MDDEHEQHLARILQNRRNRGVVVHSGAAVTTVSSSTSRFTSTNHIGSPQQQGSTIREPSPMARFPSSQQQQQQQQQFSTAPQSFSHAPMTSLGTVPSLSYGGPSSRSSSVLNAPMPPPPAFSQRPPPSMSDIPSMPPPPPQHYSSSAYVSGPTAAAYDNTVPGGTLLGSSGARSGSMVAVASSMPNTYATGPTSASSMRAPTVDALLRRGTFENFRTNPVFVSTNIRPYAASPQRAGGAPAAVVNTPAAPLSSKNANNASNQSLLVRSPKQQLQDFGSQRRPAEQPPRPRQDPNQHLYSVIPAGHGDEGRPLDPQHHSPPSMNAVAAATFSKPNPFRSQTFEDFCEAPHYDRNVANDIVVPQHQRQGERNQKGILAMSPQSNGAPPLYDPQQSIAVLSQGDWFLKWTRIESAHRRYVWLDLNRGVISWAKSRDSSFFLQKSVKLEDIMDLQPLCTVDEESGRSFYQVMIVSTERVLKIGTELRDKFDVWFDTLQRLCEAQRVYTNTFIGRHAASNRTKPPHDFARRPAGMADGTE</sequence>
<dbReference type="VEuPathDB" id="TriTrypDB:BSAL_52630"/>
<proteinExistence type="predicted"/>
<feature type="compositionally biased region" description="Polar residues" evidence="1">
    <location>
        <begin position="43"/>
        <end position="56"/>
    </location>
</feature>
<feature type="region of interest" description="Disordered" evidence="1">
    <location>
        <begin position="513"/>
        <end position="535"/>
    </location>
</feature>
<keyword evidence="4" id="KW-1185">Reference proteome</keyword>
<dbReference type="GO" id="GO:0032065">
    <property type="term" value="P:maintenance of protein location in cell cortex"/>
    <property type="evidence" value="ECO:0007669"/>
    <property type="project" value="InterPro"/>
</dbReference>
<evidence type="ECO:0000313" key="3">
    <source>
        <dbReference type="EMBL" id="CUE70810.1"/>
    </source>
</evidence>
<dbReference type="EMBL" id="CYKH01000089">
    <property type="protein sequence ID" value="CUE70810.1"/>
    <property type="molecule type" value="Genomic_DNA"/>
</dbReference>
<feature type="compositionally biased region" description="Basic and acidic residues" evidence="1">
    <location>
        <begin position="281"/>
        <end position="293"/>
    </location>
</feature>
<organism evidence="3 4">
    <name type="scientific">Bodo saltans</name>
    <name type="common">Flagellated protozoan</name>
    <dbReference type="NCBI Taxonomy" id="75058"/>
    <lineage>
        <taxon>Eukaryota</taxon>
        <taxon>Discoba</taxon>
        <taxon>Euglenozoa</taxon>
        <taxon>Kinetoplastea</taxon>
        <taxon>Metakinetoplastina</taxon>
        <taxon>Eubodonida</taxon>
        <taxon>Bodonidae</taxon>
        <taxon>Bodo</taxon>
    </lineage>
</organism>
<evidence type="ECO:0000313" key="4">
    <source>
        <dbReference type="Proteomes" id="UP000051952"/>
    </source>
</evidence>
<feature type="compositionally biased region" description="Low complexity" evidence="1">
    <location>
        <begin position="33"/>
        <end position="42"/>
    </location>
</feature>
<dbReference type="GO" id="GO:0005938">
    <property type="term" value="C:cell cortex"/>
    <property type="evidence" value="ECO:0007669"/>
    <property type="project" value="InterPro"/>
</dbReference>
<dbReference type="Gene3D" id="2.30.29.30">
    <property type="entry name" value="Pleckstrin-homology domain (PH domain)/Phosphotyrosine-binding domain (PTB)"/>
    <property type="match status" value="1"/>
</dbReference>
<dbReference type="OrthoDB" id="243853at2759"/>
<name>A0A0S4ILC3_BODSA</name>
<dbReference type="AlphaFoldDB" id="A0A0S4ILC3"/>
<dbReference type="InterPro" id="IPR011993">
    <property type="entry name" value="PH-like_dom_sf"/>
</dbReference>